<gene>
    <name evidence="2" type="ORF">Sps_02877</name>
</gene>
<proteinExistence type="predicted"/>
<dbReference type="Gene3D" id="3.10.350.10">
    <property type="entry name" value="LysM domain"/>
    <property type="match status" value="1"/>
</dbReference>
<dbReference type="InterPro" id="IPR018392">
    <property type="entry name" value="LysM"/>
</dbReference>
<dbReference type="RefSeq" id="WP_237157839.1">
    <property type="nucleotide sequence ID" value="NZ_CP014782.1"/>
</dbReference>
<sequence length="220" mass="24592">MIYKVNVGLYNPKGDDGVQQEDFKSYLNFGAQYGLSDSFSISLDTYISDEVDALLYLGGSLNYTYKVSDGYDIFSRLGGDVMEGEFVPKASFGIAAHLSKTMTFNIESTVRSTDEFSEYQFSIGLSYKFGNEGVASTLPVKTSGDKPLESIIEPDYAKASDHRVNYPDNESNKFYVIVKGDTLWDISERFNIELSKLILMNANVVNNPDLIYPCTRLTLK</sequence>
<dbReference type="KEGG" id="spsw:Sps_02877"/>
<dbReference type="Pfam" id="PF01476">
    <property type="entry name" value="LysM"/>
    <property type="match status" value="1"/>
</dbReference>
<evidence type="ECO:0000259" key="1">
    <source>
        <dbReference type="PROSITE" id="PS51782"/>
    </source>
</evidence>
<dbReference type="InterPro" id="IPR011250">
    <property type="entry name" value="OMP/PagP_B-barrel"/>
</dbReference>
<feature type="domain" description="LysM" evidence="1">
    <location>
        <begin position="173"/>
        <end position="219"/>
    </location>
</feature>
<dbReference type="AlphaFoldDB" id="A0A1S6HR73"/>
<dbReference type="SUPFAM" id="SSF54106">
    <property type="entry name" value="LysM domain"/>
    <property type="match status" value="1"/>
</dbReference>
<dbReference type="SUPFAM" id="SSF56925">
    <property type="entry name" value="OMPA-like"/>
    <property type="match status" value="1"/>
</dbReference>
<organism evidence="2 3">
    <name type="scientific">Shewanella psychrophila</name>
    <dbReference type="NCBI Taxonomy" id="225848"/>
    <lineage>
        <taxon>Bacteria</taxon>
        <taxon>Pseudomonadati</taxon>
        <taxon>Pseudomonadota</taxon>
        <taxon>Gammaproteobacteria</taxon>
        <taxon>Alteromonadales</taxon>
        <taxon>Shewanellaceae</taxon>
        <taxon>Shewanella</taxon>
    </lineage>
</organism>
<dbReference type="SMART" id="SM00257">
    <property type="entry name" value="LysM"/>
    <property type="match status" value="1"/>
</dbReference>
<keyword evidence="3" id="KW-1185">Reference proteome</keyword>
<reference evidence="2 3" key="1">
    <citation type="submission" date="2016-03" db="EMBL/GenBank/DDBJ databases">
        <title>Complete genome sequence of Shewanella psychrophila WP2, a deep sea bacterium isolated from west Pacific sediment.</title>
        <authorList>
            <person name="Xu G."/>
            <person name="Jian H."/>
        </authorList>
    </citation>
    <scope>NUCLEOTIDE SEQUENCE [LARGE SCALE GENOMIC DNA]</scope>
    <source>
        <strain evidence="2 3">WP2</strain>
    </source>
</reference>
<dbReference type="STRING" id="225848.Sps_02877"/>
<name>A0A1S6HR73_9GAMM</name>
<dbReference type="EMBL" id="CP014782">
    <property type="protein sequence ID" value="AQS38025.1"/>
    <property type="molecule type" value="Genomic_DNA"/>
</dbReference>
<evidence type="ECO:0000313" key="3">
    <source>
        <dbReference type="Proteomes" id="UP000189545"/>
    </source>
</evidence>
<dbReference type="Proteomes" id="UP000189545">
    <property type="component" value="Chromosome"/>
</dbReference>
<evidence type="ECO:0000313" key="2">
    <source>
        <dbReference type="EMBL" id="AQS38025.1"/>
    </source>
</evidence>
<dbReference type="PROSITE" id="PS51782">
    <property type="entry name" value="LYSM"/>
    <property type="match status" value="1"/>
</dbReference>
<protein>
    <submittedName>
        <fullName evidence="2">LysM domain-containing protein</fullName>
    </submittedName>
</protein>
<dbReference type="CDD" id="cd00118">
    <property type="entry name" value="LysM"/>
    <property type="match status" value="1"/>
</dbReference>
<accession>A0A1S6HR73</accession>
<dbReference type="InterPro" id="IPR036779">
    <property type="entry name" value="LysM_dom_sf"/>
</dbReference>